<gene>
    <name evidence="3" type="ORF">SAMN03080602_00144</name>
</gene>
<organism evidence="3 4">
    <name type="scientific">Arenibacter troitsensis</name>
    <dbReference type="NCBI Taxonomy" id="188872"/>
    <lineage>
        <taxon>Bacteria</taxon>
        <taxon>Pseudomonadati</taxon>
        <taxon>Bacteroidota</taxon>
        <taxon>Flavobacteriia</taxon>
        <taxon>Flavobacteriales</taxon>
        <taxon>Flavobacteriaceae</taxon>
        <taxon>Arenibacter</taxon>
    </lineage>
</organism>
<accession>A0A1X7HYB0</accession>
<dbReference type="Pfam" id="PF13568">
    <property type="entry name" value="OMP_b-brl_2"/>
    <property type="match status" value="1"/>
</dbReference>
<evidence type="ECO:0000259" key="2">
    <source>
        <dbReference type="Pfam" id="PF13568"/>
    </source>
</evidence>
<keyword evidence="1" id="KW-0812">Transmembrane</keyword>
<feature type="domain" description="Outer membrane protein beta-barrel" evidence="2">
    <location>
        <begin position="48"/>
        <end position="223"/>
    </location>
</feature>
<dbReference type="Proteomes" id="UP000193420">
    <property type="component" value="Unassembled WGS sequence"/>
</dbReference>
<keyword evidence="1" id="KW-1133">Transmembrane helix</keyword>
<proteinExistence type="predicted"/>
<evidence type="ECO:0000256" key="1">
    <source>
        <dbReference type="SAM" id="Phobius"/>
    </source>
</evidence>
<evidence type="ECO:0000313" key="4">
    <source>
        <dbReference type="Proteomes" id="UP000193420"/>
    </source>
</evidence>
<keyword evidence="1" id="KW-0472">Membrane</keyword>
<dbReference type="AlphaFoldDB" id="A0A1X7HYB0"/>
<dbReference type="InterPro" id="IPR025665">
    <property type="entry name" value="Beta-barrel_OMP_2"/>
</dbReference>
<protein>
    <submittedName>
        <fullName evidence="3">Outer membrane protein beta-barrel domain-containing protein</fullName>
    </submittedName>
</protein>
<sequence length="248" mass="28511">MHTFEAFFLCLINYLWKAMRCPFVYTILLFCGAFVSGQVLESNKEVDRKYLEDQFYFGLTYNFATNLPADVSQRNLSYGLQAGFIKDIPLSYQRNMGIAIGLGYGINSYYTNLLASQQGSDVVYSVLGSDADFKRNKIATHVLEVPFQIRWRNSTPEEYKFWRIYTGVKLGYVFDGRSKFVSSSEKIVFVNKDIRDFQYGLTLNVGYNTFNIHIYYALSSLFNDGVMGETGDLIEFKPLKVGLIFFIL</sequence>
<dbReference type="EMBL" id="FXAO01000001">
    <property type="protein sequence ID" value="SMG06551.1"/>
    <property type="molecule type" value="Genomic_DNA"/>
</dbReference>
<evidence type="ECO:0000313" key="3">
    <source>
        <dbReference type="EMBL" id="SMG06551.1"/>
    </source>
</evidence>
<dbReference type="STRING" id="188872.SAMN03080602_00144"/>
<reference evidence="4" key="1">
    <citation type="submission" date="2017-04" db="EMBL/GenBank/DDBJ databases">
        <authorList>
            <person name="Varghese N."/>
            <person name="Submissions S."/>
        </authorList>
    </citation>
    <scope>NUCLEOTIDE SEQUENCE [LARGE SCALE GENOMIC DNA]</scope>
    <source>
        <strain evidence="4">DSM 19835</strain>
    </source>
</reference>
<feature type="transmembrane region" description="Helical" evidence="1">
    <location>
        <begin position="23"/>
        <end position="40"/>
    </location>
</feature>
<keyword evidence="4" id="KW-1185">Reference proteome</keyword>
<name>A0A1X7HYB0_9FLAO</name>